<evidence type="ECO:0000259" key="13">
    <source>
        <dbReference type="Pfam" id="PF18075"/>
    </source>
</evidence>
<evidence type="ECO:0000256" key="3">
    <source>
        <dbReference type="ARBA" id="ARBA00021907"/>
    </source>
</evidence>
<evidence type="ECO:0000313" key="14">
    <source>
        <dbReference type="EMBL" id="NMD49314.1"/>
    </source>
</evidence>
<dbReference type="PIRSF" id="PIRSF003097">
    <property type="entry name" value="FtsX"/>
    <property type="match status" value="1"/>
</dbReference>
<dbReference type="GO" id="GO:0005886">
    <property type="term" value="C:plasma membrane"/>
    <property type="evidence" value="ECO:0007669"/>
    <property type="project" value="UniProtKB-SubCell"/>
</dbReference>
<dbReference type="EMBL" id="JABASA010000011">
    <property type="protein sequence ID" value="NMD49314.1"/>
    <property type="molecule type" value="Genomic_DNA"/>
</dbReference>
<keyword evidence="7 11" id="KW-1133">Transmembrane helix</keyword>
<dbReference type="AlphaFoldDB" id="A0A7X9QH24"/>
<proteinExistence type="inferred from homology"/>
<gene>
    <name evidence="14" type="ORF">HHO37_06455</name>
</gene>
<organism evidence="14 15">
    <name type="scientific">Streptococcus ratti</name>
    <dbReference type="NCBI Taxonomy" id="1341"/>
    <lineage>
        <taxon>Bacteria</taxon>
        <taxon>Bacillati</taxon>
        <taxon>Bacillota</taxon>
        <taxon>Bacilli</taxon>
        <taxon>Lactobacillales</taxon>
        <taxon>Streptococcaceae</taxon>
        <taxon>Streptococcus</taxon>
    </lineage>
</organism>
<comment type="subcellular location">
    <subcellularLocation>
        <location evidence="1">Cell membrane</location>
        <topology evidence="1">Multi-pass membrane protein</topology>
    </subcellularLocation>
</comment>
<feature type="domain" description="FtsX extracellular" evidence="13">
    <location>
        <begin position="59"/>
        <end position="166"/>
    </location>
</feature>
<dbReference type="PANTHER" id="PTHR47755:SF1">
    <property type="entry name" value="CELL DIVISION PROTEIN FTSX"/>
    <property type="match status" value="1"/>
</dbReference>
<keyword evidence="9 10" id="KW-0131">Cell cycle</keyword>
<feature type="transmembrane region" description="Helical" evidence="11">
    <location>
        <begin position="281"/>
        <end position="303"/>
    </location>
</feature>
<accession>A0A7X9QH24</accession>
<evidence type="ECO:0000256" key="11">
    <source>
        <dbReference type="SAM" id="Phobius"/>
    </source>
</evidence>
<evidence type="ECO:0000256" key="10">
    <source>
        <dbReference type="PIRNR" id="PIRNR003097"/>
    </source>
</evidence>
<keyword evidence="6 11" id="KW-0812">Transmembrane</keyword>
<feature type="transmembrane region" description="Helical" evidence="11">
    <location>
        <begin position="186"/>
        <end position="211"/>
    </location>
</feature>
<dbReference type="Pfam" id="PF02687">
    <property type="entry name" value="FtsX"/>
    <property type="match status" value="1"/>
</dbReference>
<sequence>MIRRFFRHLWQSIKNIKRNGWMSIAAITSVAITLTLVGIFAAFLLNTEKLASGIEKNVQINTYLQVDSKDNVKSYVDPNNSNKKINNPDYHKVYDQIKKIKNVKKITFSSKDEQLEKLKKTMGDDWTLFDGDSNPLYDVYIVQTTSPRKVKSVAKAIDKISGVDSVAYGGTDTDRIFGLANFVRTWGLVGTGLLVLVAIFLISNTIRITILSRRNEIQIMRLVGAKNGYIRMPFFFEGAWVGLIGAIVPSLIVGYLYQFAFEQFNPNLATQNLSLYEPNPFVFYLIGAMFVIGIIIGSLGSILSMRRFLKI</sequence>
<dbReference type="GO" id="GO:0051301">
    <property type="term" value="P:cell division"/>
    <property type="evidence" value="ECO:0007669"/>
    <property type="project" value="UniProtKB-KW"/>
</dbReference>
<keyword evidence="5 10" id="KW-0132">Cell division</keyword>
<evidence type="ECO:0000256" key="8">
    <source>
        <dbReference type="ARBA" id="ARBA00023136"/>
    </source>
</evidence>
<feature type="domain" description="ABC3 transporter permease C-terminal" evidence="12">
    <location>
        <begin position="192"/>
        <end position="311"/>
    </location>
</feature>
<comment type="similarity">
    <text evidence="2 10">Belongs to the ABC-4 integral membrane protein family. FtsX subfamily.</text>
</comment>
<dbReference type="RefSeq" id="WP_003087570.1">
    <property type="nucleotide sequence ID" value="NZ_CP043405.1"/>
</dbReference>
<keyword evidence="8 10" id="KW-0472">Membrane</keyword>
<keyword evidence="4 10" id="KW-1003">Cell membrane</keyword>
<feature type="transmembrane region" description="Helical" evidence="11">
    <location>
        <begin position="232"/>
        <end position="261"/>
    </location>
</feature>
<evidence type="ECO:0000256" key="7">
    <source>
        <dbReference type="ARBA" id="ARBA00022989"/>
    </source>
</evidence>
<dbReference type="InterPro" id="IPR004513">
    <property type="entry name" value="FtsX"/>
</dbReference>
<dbReference type="InterPro" id="IPR003838">
    <property type="entry name" value="ABC3_permease_C"/>
</dbReference>
<evidence type="ECO:0000256" key="4">
    <source>
        <dbReference type="ARBA" id="ARBA00022475"/>
    </source>
</evidence>
<comment type="caution">
    <text evidence="14">The sequence shown here is derived from an EMBL/GenBank/DDBJ whole genome shotgun (WGS) entry which is preliminary data.</text>
</comment>
<evidence type="ECO:0000256" key="1">
    <source>
        <dbReference type="ARBA" id="ARBA00004651"/>
    </source>
</evidence>
<evidence type="ECO:0000256" key="2">
    <source>
        <dbReference type="ARBA" id="ARBA00007379"/>
    </source>
</evidence>
<name>A0A7X9QH24_STRRT</name>
<comment type="function">
    <text evidence="10">Part of the ABC transporter FtsEX involved in asymmetric cellular division facilitating the initiation of sporulation.</text>
</comment>
<dbReference type="NCBIfam" id="NF038347">
    <property type="entry name" value="FtsX_Gpos"/>
    <property type="match status" value="1"/>
</dbReference>
<evidence type="ECO:0000256" key="5">
    <source>
        <dbReference type="ARBA" id="ARBA00022618"/>
    </source>
</evidence>
<dbReference type="Gene3D" id="3.30.70.3040">
    <property type="match status" value="1"/>
</dbReference>
<dbReference type="Proteomes" id="UP000532121">
    <property type="component" value="Unassembled WGS sequence"/>
</dbReference>
<dbReference type="InterPro" id="IPR040690">
    <property type="entry name" value="FtsX_ECD"/>
</dbReference>
<evidence type="ECO:0000313" key="15">
    <source>
        <dbReference type="Proteomes" id="UP000532121"/>
    </source>
</evidence>
<dbReference type="PANTHER" id="PTHR47755">
    <property type="entry name" value="CELL DIVISION PROTEIN FTSX"/>
    <property type="match status" value="1"/>
</dbReference>
<evidence type="ECO:0000256" key="6">
    <source>
        <dbReference type="ARBA" id="ARBA00022692"/>
    </source>
</evidence>
<dbReference type="InterPro" id="IPR058204">
    <property type="entry name" value="FtsX_firmicutes-type"/>
</dbReference>
<evidence type="ECO:0000259" key="12">
    <source>
        <dbReference type="Pfam" id="PF02687"/>
    </source>
</evidence>
<reference evidence="14 15" key="1">
    <citation type="submission" date="2020-04" db="EMBL/GenBank/DDBJ databases">
        <title>MicrobeNet Type strains.</title>
        <authorList>
            <person name="Nicholson A.C."/>
        </authorList>
    </citation>
    <scope>NUCLEOTIDE SEQUENCE [LARGE SCALE GENOMIC DNA]</scope>
    <source>
        <strain evidence="14 15">DSM 22768</strain>
    </source>
</reference>
<dbReference type="Pfam" id="PF18075">
    <property type="entry name" value="FtsX_ECD"/>
    <property type="match status" value="1"/>
</dbReference>
<feature type="transmembrane region" description="Helical" evidence="11">
    <location>
        <begin position="21"/>
        <end position="45"/>
    </location>
</feature>
<protein>
    <recommendedName>
        <fullName evidence="3 10">Cell division protein FtsX</fullName>
    </recommendedName>
</protein>
<evidence type="ECO:0000256" key="9">
    <source>
        <dbReference type="ARBA" id="ARBA00023306"/>
    </source>
</evidence>